<dbReference type="InterPro" id="IPR026193">
    <property type="entry name" value="NDUFV3"/>
</dbReference>
<keyword evidence="3" id="KW-1185">Reference proteome</keyword>
<comment type="caution">
    <text evidence="2">The sequence shown here is derived from an EMBL/GenBank/DDBJ whole genome shotgun (WGS) entry which is preliminary data.</text>
</comment>
<dbReference type="Proteomes" id="UP001168990">
    <property type="component" value="Unassembled WGS sequence"/>
</dbReference>
<protein>
    <recommendedName>
        <fullName evidence="4">NADH dehydrogenase [ubiquinone] flavoprotein 3, mitochondrial</fullName>
    </recommendedName>
</protein>
<dbReference type="AlphaFoldDB" id="A0AA39FQG0"/>
<accession>A0AA39FQG0</accession>
<reference evidence="2" key="1">
    <citation type="journal article" date="2023" name="bioRxiv">
        <title>Scaffold-level genome assemblies of two parasitoid biocontrol wasps reveal the parthenogenesis mechanism and an associated novel virus.</title>
        <authorList>
            <person name="Inwood S."/>
            <person name="Skelly J."/>
            <person name="Guhlin J."/>
            <person name="Harrop T."/>
            <person name="Goldson S."/>
            <person name="Dearden P."/>
        </authorList>
    </citation>
    <scope>NUCLEOTIDE SEQUENCE</scope>
    <source>
        <strain evidence="2">Irish</strain>
        <tissue evidence="2">Whole body</tissue>
    </source>
</reference>
<feature type="compositionally biased region" description="Low complexity" evidence="1">
    <location>
        <begin position="32"/>
        <end position="42"/>
    </location>
</feature>
<evidence type="ECO:0000313" key="3">
    <source>
        <dbReference type="Proteomes" id="UP001168990"/>
    </source>
</evidence>
<feature type="region of interest" description="Disordered" evidence="1">
    <location>
        <begin position="27"/>
        <end position="65"/>
    </location>
</feature>
<dbReference type="Pfam" id="PF15880">
    <property type="entry name" value="NDUFV3"/>
    <property type="match status" value="1"/>
</dbReference>
<evidence type="ECO:0000313" key="2">
    <source>
        <dbReference type="EMBL" id="KAK0173932.1"/>
    </source>
</evidence>
<proteinExistence type="predicted"/>
<name>A0AA39FQG0_9HYME</name>
<dbReference type="GO" id="GO:0045271">
    <property type="term" value="C:respiratory chain complex I"/>
    <property type="evidence" value="ECO:0007669"/>
    <property type="project" value="InterPro"/>
</dbReference>
<sequence>MFKFINKFYHQQTLKIPMQFCMKHTGNQKSANVSSSPNPNVPGLSEKCLAIPNQPVGPNASKDKEYKNPEYFCYHVDSFAEAEVELAKFRLPVPSNKSKHA</sequence>
<reference evidence="2" key="2">
    <citation type="submission" date="2023-03" db="EMBL/GenBank/DDBJ databases">
        <authorList>
            <person name="Inwood S.N."/>
            <person name="Skelly J.G."/>
            <person name="Guhlin J."/>
            <person name="Harrop T.W.R."/>
            <person name="Goldson S.G."/>
            <person name="Dearden P.K."/>
        </authorList>
    </citation>
    <scope>NUCLEOTIDE SEQUENCE</scope>
    <source>
        <strain evidence="2">Irish</strain>
        <tissue evidence="2">Whole body</tissue>
    </source>
</reference>
<dbReference type="GO" id="GO:0005739">
    <property type="term" value="C:mitochondrion"/>
    <property type="evidence" value="ECO:0007669"/>
    <property type="project" value="InterPro"/>
</dbReference>
<evidence type="ECO:0008006" key="4">
    <source>
        <dbReference type="Google" id="ProtNLM"/>
    </source>
</evidence>
<evidence type="ECO:0000256" key="1">
    <source>
        <dbReference type="SAM" id="MobiDB-lite"/>
    </source>
</evidence>
<organism evidence="2 3">
    <name type="scientific">Microctonus aethiopoides</name>
    <dbReference type="NCBI Taxonomy" id="144406"/>
    <lineage>
        <taxon>Eukaryota</taxon>
        <taxon>Metazoa</taxon>
        <taxon>Ecdysozoa</taxon>
        <taxon>Arthropoda</taxon>
        <taxon>Hexapoda</taxon>
        <taxon>Insecta</taxon>
        <taxon>Pterygota</taxon>
        <taxon>Neoptera</taxon>
        <taxon>Endopterygota</taxon>
        <taxon>Hymenoptera</taxon>
        <taxon>Apocrita</taxon>
        <taxon>Ichneumonoidea</taxon>
        <taxon>Braconidae</taxon>
        <taxon>Euphorinae</taxon>
        <taxon>Microctonus</taxon>
    </lineage>
</organism>
<dbReference type="EMBL" id="JAQQBS010000002">
    <property type="protein sequence ID" value="KAK0173932.1"/>
    <property type="molecule type" value="Genomic_DNA"/>
</dbReference>
<gene>
    <name evidence="2" type="ORF">PV328_007068</name>
</gene>